<evidence type="ECO:0000313" key="4">
    <source>
        <dbReference type="EMBL" id="PWW06125.1"/>
    </source>
</evidence>
<gene>
    <name evidence="4" type="ORF">DFQ01_10326</name>
</gene>
<dbReference type="RefSeq" id="WP_110042837.1">
    <property type="nucleotide sequence ID" value="NZ_CP054609.1"/>
</dbReference>
<dbReference type="EMBL" id="QGTQ01000003">
    <property type="protein sequence ID" value="PWW06125.1"/>
    <property type="molecule type" value="Genomic_DNA"/>
</dbReference>
<comment type="caution">
    <text evidence="4">The sequence shown here is derived from an EMBL/GenBank/DDBJ whole genome shotgun (WGS) entry which is preliminary data.</text>
</comment>
<sequence>MTCTLICFPYAGGTASVFKEWGHLLGPDIQLLSIEMPGRGTRSKEKPCSTLAEAVDDVMTRIMAALGGGRAPVVLFGHSMGALIAYEVGQRLLTSNQGADLLGIVMSAKKPPHLPLEQIVHELPDQLFKERIIAMGGIPRELESVLPLFIPMLRNDFRMVEQYEAADTNKQLTCPIYTFRGIHDGLMSEEEVAEWGQYTAHSLKSYNFDGGHLFINQCADEVCQALKAIISAIKR</sequence>
<dbReference type="PANTHER" id="PTHR11487:SF0">
    <property type="entry name" value="S-ACYL FATTY ACID SYNTHASE THIOESTERASE, MEDIUM CHAIN"/>
    <property type="match status" value="1"/>
</dbReference>
<dbReference type="AlphaFoldDB" id="A0A2V2YZ79"/>
<dbReference type="SMART" id="SM00824">
    <property type="entry name" value="PKS_TE"/>
    <property type="match status" value="1"/>
</dbReference>
<dbReference type="InterPro" id="IPR001031">
    <property type="entry name" value="Thioesterase"/>
</dbReference>
<organism evidence="4 5">
    <name type="scientific">Paenibacillus cellulosilyticus</name>
    <dbReference type="NCBI Taxonomy" id="375489"/>
    <lineage>
        <taxon>Bacteria</taxon>
        <taxon>Bacillati</taxon>
        <taxon>Bacillota</taxon>
        <taxon>Bacilli</taxon>
        <taxon>Bacillales</taxon>
        <taxon>Paenibacillaceae</taxon>
        <taxon>Paenibacillus</taxon>
    </lineage>
</organism>
<comment type="similarity">
    <text evidence="1">Belongs to the thioesterase family.</text>
</comment>
<evidence type="ECO:0000256" key="1">
    <source>
        <dbReference type="ARBA" id="ARBA00007169"/>
    </source>
</evidence>
<dbReference type="GO" id="GO:0008610">
    <property type="term" value="P:lipid biosynthetic process"/>
    <property type="evidence" value="ECO:0007669"/>
    <property type="project" value="TreeGrafter"/>
</dbReference>
<dbReference type="Pfam" id="PF00975">
    <property type="entry name" value="Thioesterase"/>
    <property type="match status" value="1"/>
</dbReference>
<keyword evidence="2" id="KW-0378">Hydrolase</keyword>
<dbReference type="InterPro" id="IPR012223">
    <property type="entry name" value="TEII"/>
</dbReference>
<feature type="domain" description="Thioesterase TesA-like" evidence="3">
    <location>
        <begin position="6"/>
        <end position="196"/>
    </location>
</feature>
<accession>A0A2V2YZ79</accession>
<dbReference type="GO" id="GO:0016787">
    <property type="term" value="F:hydrolase activity"/>
    <property type="evidence" value="ECO:0007669"/>
    <property type="project" value="UniProtKB-KW"/>
</dbReference>
<proteinExistence type="inferred from homology"/>
<dbReference type="SUPFAM" id="SSF53474">
    <property type="entry name" value="alpha/beta-Hydrolases"/>
    <property type="match status" value="1"/>
</dbReference>
<dbReference type="InterPro" id="IPR029058">
    <property type="entry name" value="AB_hydrolase_fold"/>
</dbReference>
<protein>
    <submittedName>
        <fullName evidence="4">Surfactin synthase thioesterase subunit</fullName>
    </submittedName>
</protein>
<keyword evidence="5" id="KW-1185">Reference proteome</keyword>
<dbReference type="Proteomes" id="UP000246635">
    <property type="component" value="Unassembled WGS sequence"/>
</dbReference>
<reference evidence="4 5" key="1">
    <citation type="submission" date="2018-05" db="EMBL/GenBank/DDBJ databases">
        <title>Genomic Encyclopedia of Type Strains, Phase III (KMG-III): the genomes of soil and plant-associated and newly described type strains.</title>
        <authorList>
            <person name="Whitman W."/>
        </authorList>
    </citation>
    <scope>NUCLEOTIDE SEQUENCE [LARGE SCALE GENOMIC DNA]</scope>
    <source>
        <strain evidence="4 5">CECT 5696</strain>
    </source>
</reference>
<dbReference type="InterPro" id="IPR020802">
    <property type="entry name" value="TesA-like"/>
</dbReference>
<evidence type="ECO:0000313" key="5">
    <source>
        <dbReference type="Proteomes" id="UP000246635"/>
    </source>
</evidence>
<dbReference type="OrthoDB" id="2213423at2"/>
<dbReference type="Gene3D" id="3.40.50.1820">
    <property type="entry name" value="alpha/beta hydrolase"/>
    <property type="match status" value="1"/>
</dbReference>
<evidence type="ECO:0000259" key="3">
    <source>
        <dbReference type="SMART" id="SM00824"/>
    </source>
</evidence>
<dbReference type="PANTHER" id="PTHR11487">
    <property type="entry name" value="THIOESTERASE"/>
    <property type="match status" value="1"/>
</dbReference>
<name>A0A2V2YZ79_9BACL</name>
<evidence type="ECO:0000256" key="2">
    <source>
        <dbReference type="ARBA" id="ARBA00022801"/>
    </source>
</evidence>